<gene>
    <name evidence="2" type="ORF">TRICI_003943</name>
</gene>
<name>A0A642V1X6_9ASCO</name>
<reference evidence="2" key="1">
    <citation type="journal article" date="2019" name="G3 (Bethesda)">
        <title>Genome Assemblies of Two Rare Opportunistic Yeast Pathogens: Diutina rugosa (syn. Candida rugosa) and Trichomonascus ciferrii (syn. Candida ciferrii).</title>
        <authorList>
            <person name="Mixao V."/>
            <person name="Saus E."/>
            <person name="Hansen A.P."/>
            <person name="Lass-Florl C."/>
            <person name="Gabaldon T."/>
        </authorList>
    </citation>
    <scope>NUCLEOTIDE SEQUENCE</scope>
    <source>
        <strain evidence="2">CBS 4856</strain>
    </source>
</reference>
<organism evidence="2 3">
    <name type="scientific">Trichomonascus ciferrii</name>
    <dbReference type="NCBI Taxonomy" id="44093"/>
    <lineage>
        <taxon>Eukaryota</taxon>
        <taxon>Fungi</taxon>
        <taxon>Dikarya</taxon>
        <taxon>Ascomycota</taxon>
        <taxon>Saccharomycotina</taxon>
        <taxon>Dipodascomycetes</taxon>
        <taxon>Dipodascales</taxon>
        <taxon>Trichomonascaceae</taxon>
        <taxon>Trichomonascus</taxon>
        <taxon>Trichomonascus ciferrii complex</taxon>
    </lineage>
</organism>
<comment type="caution">
    <text evidence="2">The sequence shown here is derived from an EMBL/GenBank/DDBJ whole genome shotgun (WGS) entry which is preliminary data.</text>
</comment>
<proteinExistence type="predicted"/>
<dbReference type="Proteomes" id="UP000761534">
    <property type="component" value="Unassembled WGS sequence"/>
</dbReference>
<evidence type="ECO:0000313" key="3">
    <source>
        <dbReference type="Proteomes" id="UP000761534"/>
    </source>
</evidence>
<evidence type="ECO:0000256" key="1">
    <source>
        <dbReference type="SAM" id="MobiDB-lite"/>
    </source>
</evidence>
<sequence>MSDIKPEIYYIPATKYVPNNKLPVVIYRKVFPGPYDEDGVTEYLERHNWVKGVSICMHATQLEFVWNINRVREHGQHLRNPIVTQTAMNATGSTTGPRP</sequence>
<dbReference type="VEuPathDB" id="FungiDB:TRICI_003943"/>
<dbReference type="EMBL" id="SWFS01000295">
    <property type="protein sequence ID" value="KAA8911062.1"/>
    <property type="molecule type" value="Genomic_DNA"/>
</dbReference>
<feature type="compositionally biased region" description="Polar residues" evidence="1">
    <location>
        <begin position="82"/>
        <end position="99"/>
    </location>
</feature>
<evidence type="ECO:0000313" key="2">
    <source>
        <dbReference type="EMBL" id="KAA8911062.1"/>
    </source>
</evidence>
<dbReference type="AlphaFoldDB" id="A0A642V1X6"/>
<dbReference type="OrthoDB" id="2446447at2759"/>
<feature type="region of interest" description="Disordered" evidence="1">
    <location>
        <begin position="79"/>
        <end position="99"/>
    </location>
</feature>
<keyword evidence="3" id="KW-1185">Reference proteome</keyword>
<protein>
    <submittedName>
        <fullName evidence="2">Uncharacterized protein</fullName>
    </submittedName>
</protein>
<accession>A0A642V1X6</accession>